<dbReference type="OrthoDB" id="115435at2759"/>
<feature type="domain" description="Reverse transcriptase" evidence="2">
    <location>
        <begin position="1371"/>
        <end position="1547"/>
    </location>
</feature>
<sequence>MNSETPFTPIANANVIPSVNPENLANEQGDFQDYYGNYPNQNKENQDPMCIDHIHTSGPVTRSKSGIVKSNRKYDDLVFIPTSKKSSRKAAFKPSLIPTSVVNISNSSSLDDIREEAVISPANADDTNNAIPVIPQVESAHMHRPIFNMDNTTTFIPQTESVQLYRPPFDIQKYDNVLEPNTHNAFLETWSWSEELKKQITLNQRSTDLRIDNVETSTNARIDEVKLVAERAYEDAQIQLRNNSVFMKNIDEWHGDVNQMISEQCTILSNKTAEIKEVKDHQIITDTNVENIKTALSADIVHLDNKYGDKVQRINQNSERMCTDLNYVKTAVQNMARNPPQIVQGAAPAAPKGKSVGIDALTVKSAGIFFDDSKKFFPHAFVKSFNRHFDKTGALDFHKMSAFKGVILTSDRDYFLEKAEPKETFEQLIDVFYSYYWDRAKQIQAWEYCRNGFDKCESEIILATRITKWANSLKHLDIIKETEVIKTLSTKAPEIHRVKLQKCKTVDEFITKVNDKLVDETNTSIEKTVTITNTPNLTRDLSGSYQGFNPLQLQQITKALNQQQTIGNIFNKNKGMPFNKNNFPPKNNDKPPPKPDPKSIPKIPEEPHVPPKPKPPPFRVDQKGHILLNKFGKTPVTASVNLIDANDPELQASMYSCFLLNQQASDTDVDAMDINELSNMMLNLGARGAASSNHDAPMRRIFKDHTAIGDGIVHFLKRGELGSNNSLPSYLRDQVSLSDIFDALKDEKFEPKGKYILSAGQLELNYSKKPYEIVEKELRKIINLLLEKFQAEYVILLFPIVKPRQKGDKEVTLARYIEYRKIFLRMTEDARVFFWREPAMGYLHTEICQKQEGGQYIRPKTGADKNILPNIERFKFIHRVKRYYPLITTYVALHYLMERKLDQHELIIYRSKHWTNNRGILGGGIRNVIAPARLILDDNTNRNIQTDALEVEEMVNKPTILPLPTNTLNFELETETAPQNNVQEETNVSSDTSIHAETKTQPTLMVPDMIQQGIFRRPHTTMPTRSTRFSKPAVERSHLTLNQMLGVKRNRVRYEDSSDDDDDFDHEAKELQAIDSIDNTIIDNDHVAPDSKAGIIDLNTIDPTCVVSTLINTRNYALQLDSGALPNVISKEVLKDIIYNAPGWWRFLHMKRPVLLKMADNNIVKTHQNMVEIKMFFGTEKIKVPFYLIESPGRTFIMGRATMDDLRVVLDIHEKFAECKPMHCRKFKINFMSRDQFQDALSVFSVREYYTAFIHEMVHNMKKHTKYAKLDFVSINEQEQAKKLYLENLKSDLEAAVSSGSVTQEEATQGLQELEEFGDIFSLDPGRYRGQRVKFRFKPGDEHLKPWRGEKFRPSKKIEPALRTAIRKMLAKGIIRPSHSSYINTVVPVIKKNGDIRLCLDADELNKFLMSVLTEPNPIKEVIFDNAGDKFFCTLDFTAGFWQLVLEEASCKFTAFQICGQVYEFTRLPYGLKISSGEFVHMINQVIENEEGISKFVDDIKVSGTTFRETLNRLKKVFTKIRENGLKLNPTKTQFFREKTDHLGFVISKEGIGKQVDKMKKLNDFEKKHTKKGVFKISKKNDALALVGHTGLYSDFIPRYSQIVNPIYLLTKDSDPVEWKEEQAAAFELLKAEYKKDFKLQQPPRDGDLYLDTDITADAMNEGEDLSEGEEEVTDPPLRRPTGDIEDVDMRNASETLFRNLVNKARDERAIAREKQKESEKRTIMDPRVPDGKTITNPTPSTSSGADAADVQDSLNRENQQKKKRDNPPTPPTDPTSDSEVPVKRTRGRPKKKKKPTSEIEPTSDSQDAGNNKNVIQSNTDDSTSTQVSNVDNQVATTDDVSTSPDPNLQNKDDTTSVTPDSTQPKIKKSRIGAKFGNKDEEEKKVPTKRSVRIAERIKRVGELLPKPKPKKVKMVCAIDYERKPIEKPYDYFFEIEPDDRPDPPEELTIEDGFVSVCNHRKRSHETIEEDWDGSFQNDYSEINLNENNIKSILNQIKTYLHTHNIT</sequence>
<organism evidence="3 4">
    <name type="scientific">Allacma fusca</name>
    <dbReference type="NCBI Taxonomy" id="39272"/>
    <lineage>
        <taxon>Eukaryota</taxon>
        <taxon>Metazoa</taxon>
        <taxon>Ecdysozoa</taxon>
        <taxon>Arthropoda</taxon>
        <taxon>Hexapoda</taxon>
        <taxon>Collembola</taxon>
        <taxon>Symphypleona</taxon>
        <taxon>Sminthuridae</taxon>
        <taxon>Allacma</taxon>
    </lineage>
</organism>
<feature type="region of interest" description="Disordered" evidence="1">
    <location>
        <begin position="1709"/>
        <end position="1888"/>
    </location>
</feature>
<dbReference type="CDD" id="cd01647">
    <property type="entry name" value="RT_LTR"/>
    <property type="match status" value="1"/>
</dbReference>
<dbReference type="CDD" id="cd00303">
    <property type="entry name" value="retropepsin_like"/>
    <property type="match status" value="1"/>
</dbReference>
<feature type="compositionally biased region" description="Acidic residues" evidence="1">
    <location>
        <begin position="1661"/>
        <end position="1674"/>
    </location>
</feature>
<feature type="compositionally biased region" description="Basic and acidic residues" evidence="1">
    <location>
        <begin position="1677"/>
        <end position="1691"/>
    </location>
</feature>
<feature type="compositionally biased region" description="Basic residues" evidence="1">
    <location>
        <begin position="1784"/>
        <end position="1795"/>
    </location>
</feature>
<dbReference type="PANTHER" id="PTHR37984:SF5">
    <property type="entry name" value="PROTEIN NYNRIN-LIKE"/>
    <property type="match status" value="1"/>
</dbReference>
<dbReference type="InterPro" id="IPR000477">
    <property type="entry name" value="RT_dom"/>
</dbReference>
<feature type="region of interest" description="Disordered" evidence="1">
    <location>
        <begin position="571"/>
        <end position="621"/>
    </location>
</feature>
<dbReference type="InterPro" id="IPR050951">
    <property type="entry name" value="Retrovirus_Pol_polyprotein"/>
</dbReference>
<keyword evidence="4" id="KW-1185">Reference proteome</keyword>
<feature type="compositionally biased region" description="Polar residues" evidence="1">
    <location>
        <begin position="1734"/>
        <end position="1745"/>
    </location>
</feature>
<dbReference type="EMBL" id="CAJVCH010233773">
    <property type="protein sequence ID" value="CAG7732556.1"/>
    <property type="molecule type" value="Genomic_DNA"/>
</dbReference>
<evidence type="ECO:0000259" key="2">
    <source>
        <dbReference type="PROSITE" id="PS50878"/>
    </source>
</evidence>
<feature type="compositionally biased region" description="Polar residues" evidence="1">
    <location>
        <begin position="1800"/>
        <end position="1865"/>
    </location>
</feature>
<name>A0A8J2KCH3_9HEXA</name>
<evidence type="ECO:0000313" key="3">
    <source>
        <dbReference type="EMBL" id="CAG7732556.1"/>
    </source>
</evidence>
<accession>A0A8J2KCH3</accession>
<feature type="compositionally biased region" description="Basic and acidic residues" evidence="1">
    <location>
        <begin position="587"/>
        <end position="609"/>
    </location>
</feature>
<reference evidence="3" key="1">
    <citation type="submission" date="2021-06" db="EMBL/GenBank/DDBJ databases">
        <authorList>
            <person name="Hodson N. C."/>
            <person name="Mongue J. A."/>
            <person name="Jaron S. K."/>
        </authorList>
    </citation>
    <scope>NUCLEOTIDE SEQUENCE</scope>
</reference>
<evidence type="ECO:0000313" key="4">
    <source>
        <dbReference type="Proteomes" id="UP000708208"/>
    </source>
</evidence>
<evidence type="ECO:0000256" key="1">
    <source>
        <dbReference type="SAM" id="MobiDB-lite"/>
    </source>
</evidence>
<comment type="caution">
    <text evidence="3">The sequence shown here is derived from an EMBL/GenBank/DDBJ whole genome shotgun (WGS) entry which is preliminary data.</text>
</comment>
<dbReference type="PANTHER" id="PTHR37984">
    <property type="entry name" value="PROTEIN CBG26694"/>
    <property type="match status" value="1"/>
</dbReference>
<gene>
    <name evidence="3" type="ORF">AFUS01_LOCUS21066</name>
</gene>
<proteinExistence type="predicted"/>
<dbReference type="PROSITE" id="PS50878">
    <property type="entry name" value="RT_POL"/>
    <property type="match status" value="1"/>
</dbReference>
<feature type="compositionally biased region" description="Basic and acidic residues" evidence="1">
    <location>
        <begin position="1877"/>
        <end position="1886"/>
    </location>
</feature>
<feature type="compositionally biased region" description="Basic and acidic residues" evidence="1">
    <location>
        <begin position="1709"/>
        <end position="1731"/>
    </location>
</feature>
<dbReference type="Pfam" id="PF00078">
    <property type="entry name" value="RVT_1"/>
    <property type="match status" value="1"/>
</dbReference>
<feature type="region of interest" description="Disordered" evidence="1">
    <location>
        <begin position="1661"/>
        <end position="1691"/>
    </location>
</feature>
<feature type="compositionally biased region" description="Low complexity" evidence="1">
    <location>
        <begin position="571"/>
        <end position="586"/>
    </location>
</feature>
<dbReference type="Proteomes" id="UP000708208">
    <property type="component" value="Unassembled WGS sequence"/>
</dbReference>
<protein>
    <recommendedName>
        <fullName evidence="2">Reverse transcriptase domain-containing protein</fullName>
    </recommendedName>
</protein>